<proteinExistence type="predicted"/>
<comment type="caution">
    <text evidence="2">The sequence shown here is derived from an EMBL/GenBank/DDBJ whole genome shotgun (WGS) entry which is preliminary data.</text>
</comment>
<dbReference type="EMBL" id="MVHV01000015">
    <property type="protein sequence ID" value="ORA80918.1"/>
    <property type="molecule type" value="Genomic_DNA"/>
</dbReference>
<dbReference type="Proteomes" id="UP000243140">
    <property type="component" value="Unassembled WGS sequence"/>
</dbReference>
<feature type="region of interest" description="Disordered" evidence="1">
    <location>
        <begin position="26"/>
        <end position="46"/>
    </location>
</feature>
<feature type="compositionally biased region" description="Basic residues" evidence="1">
    <location>
        <begin position="34"/>
        <end position="44"/>
    </location>
</feature>
<accession>A0ABX3SQ20</accession>
<keyword evidence="3" id="KW-1185">Reference proteome</keyword>
<gene>
    <name evidence="2" type="ORF">BST29_15615</name>
</gene>
<sequence>MASASVATVIFLQSHPTWIAAQRRAQERSETMRRHPSFPARRRAAASGDDAVTRDFKVYFSTDTPA</sequence>
<organism evidence="2 3">
    <name type="scientific">Mycobacterium malmoense</name>
    <dbReference type="NCBI Taxonomy" id="1780"/>
    <lineage>
        <taxon>Bacteria</taxon>
        <taxon>Bacillati</taxon>
        <taxon>Actinomycetota</taxon>
        <taxon>Actinomycetes</taxon>
        <taxon>Mycobacteriales</taxon>
        <taxon>Mycobacteriaceae</taxon>
        <taxon>Mycobacterium</taxon>
    </lineage>
</organism>
<evidence type="ECO:0000313" key="2">
    <source>
        <dbReference type="EMBL" id="ORA80918.1"/>
    </source>
</evidence>
<protein>
    <submittedName>
        <fullName evidence="2">Uncharacterized protein</fullName>
    </submittedName>
</protein>
<evidence type="ECO:0000256" key="1">
    <source>
        <dbReference type="SAM" id="MobiDB-lite"/>
    </source>
</evidence>
<evidence type="ECO:0000313" key="3">
    <source>
        <dbReference type="Proteomes" id="UP000243140"/>
    </source>
</evidence>
<name>A0ABX3SQ20_MYCMA</name>
<reference evidence="2 3" key="1">
    <citation type="submission" date="2017-02" db="EMBL/GenBank/DDBJ databases">
        <title>The new phylogeny of genus Mycobacterium.</title>
        <authorList>
            <person name="Tortoli E."/>
            <person name="Trovato A."/>
            <person name="Cirillo D.M."/>
        </authorList>
    </citation>
    <scope>NUCLEOTIDE SEQUENCE [LARGE SCALE GENOMIC DNA]</scope>
    <source>
        <strain evidence="2 3">IP1130001</strain>
    </source>
</reference>